<dbReference type="Proteomes" id="UP000005270">
    <property type="component" value="Chromosome"/>
</dbReference>
<name>I3TFV5_THEC1</name>
<evidence type="ECO:0000313" key="3">
    <source>
        <dbReference type="Proteomes" id="UP000005270"/>
    </source>
</evidence>
<accession>I3TFV5</accession>
<keyword evidence="1" id="KW-1133">Transmembrane helix</keyword>
<protein>
    <submittedName>
        <fullName evidence="2">Uncharacterized protein</fullName>
    </submittedName>
</protein>
<feature type="transmembrane region" description="Helical" evidence="1">
    <location>
        <begin position="377"/>
        <end position="397"/>
    </location>
</feature>
<dbReference type="KEGG" id="thg:TCELL_1220"/>
<proteinExistence type="predicted"/>
<sequence>MRGEMPVVVALALVLSLIVATIYYSTSTLNYVSTPSGSEQAAWGVIGDEIDSIILSTLARLSSNASSLFTSTFWGNYAEYFSYQSSLVRFNSSAKYEWYYDPVSGNFQRCPTSMRWDVVYNYDDYVCYGLCESNYTSRGFNQSFARFYNAVNLSAQSVSTLLASSLYNTVRNWAGLMNTLGYTVYPSGVIVNASYATTIASNITTGSSYSRVALRVNVTVDVYNPYLGYKRITRWVEIGYTAVFQQGYWKYDGLYLPVYVTAYANFNGVPSSYIVNPNTTRLTVYSGSLALLNFTQTNKGNITMTPVAAYYYGNGTTYLVFRIPISPSYYWPWLQEVAVWRYLVLSSAYCDDSYPPPYSLSLPDPKQPALDMLRRKVTVAFLWAGLLGVEIYGFNLLTGLKLVFKFYVNTNPPSYDWVDSIPFDLFGDERASFPPGTVV</sequence>
<dbReference type="InParanoid" id="I3TFV5"/>
<evidence type="ECO:0000256" key="1">
    <source>
        <dbReference type="SAM" id="Phobius"/>
    </source>
</evidence>
<dbReference type="HOGENOM" id="CLU_649923_0_0_2"/>
<dbReference type="GeneID" id="13013539"/>
<keyword evidence="1" id="KW-0472">Membrane</keyword>
<dbReference type="EMBL" id="CP003531">
    <property type="protein sequence ID" value="AFK51643.1"/>
    <property type="molecule type" value="Genomic_DNA"/>
</dbReference>
<reference evidence="2 3" key="1">
    <citation type="journal article" date="2012" name="J. Bacteriol.">
        <title>Complete genome sequence of the hyperthermophilic cellulolytic Crenarchaeon 'Thermogladius cellulolyticus' 1633.</title>
        <authorList>
            <person name="Mardanov A.V."/>
            <person name="Kochetkova T.V."/>
            <person name="Beletsky A.V."/>
            <person name="Bonch-Osmolovskaya E.A."/>
            <person name="Ravin N.V."/>
            <person name="Skryabin K.G."/>
        </authorList>
    </citation>
    <scope>NUCLEOTIDE SEQUENCE [LARGE SCALE GENOMIC DNA]</scope>
    <source>
        <strain evidence="3">DSM 22663 / VKM B-2946 / 1633</strain>
    </source>
</reference>
<dbReference type="AlphaFoldDB" id="I3TFV5"/>
<dbReference type="OrthoDB" id="18833at2157"/>
<organism evidence="2 3">
    <name type="scientific">Thermogladius calderae (strain DSM 22663 / VKM B-2946 / 1633)</name>
    <dbReference type="NCBI Taxonomy" id="1184251"/>
    <lineage>
        <taxon>Archaea</taxon>
        <taxon>Thermoproteota</taxon>
        <taxon>Thermoprotei</taxon>
        <taxon>Desulfurococcales</taxon>
        <taxon>Desulfurococcaceae</taxon>
        <taxon>Thermogladius</taxon>
    </lineage>
</organism>
<dbReference type="eggNOG" id="arCOG10615">
    <property type="taxonomic scope" value="Archaea"/>
</dbReference>
<dbReference type="RefSeq" id="WP_014737893.1">
    <property type="nucleotide sequence ID" value="NC_017954.1"/>
</dbReference>
<dbReference type="STRING" id="1184251.TCELL_1220"/>
<gene>
    <name evidence="2" type="ordered locus">TCELL_1220</name>
</gene>
<keyword evidence="1" id="KW-0812">Transmembrane</keyword>
<evidence type="ECO:0000313" key="2">
    <source>
        <dbReference type="EMBL" id="AFK51643.1"/>
    </source>
</evidence>
<keyword evidence="3" id="KW-1185">Reference proteome</keyword>